<accession>A0A5R9L0Q1</accession>
<evidence type="ECO:0000313" key="2">
    <source>
        <dbReference type="Proteomes" id="UP000306402"/>
    </source>
</evidence>
<protein>
    <submittedName>
        <fullName evidence="1">Methyltransferase, TIGR04325 family</fullName>
        <ecNumber evidence="1">2.1.1.-</ecNumber>
    </submittedName>
</protein>
<dbReference type="OrthoDB" id="118271at2"/>
<keyword evidence="1" id="KW-0808">Transferase</keyword>
<keyword evidence="2" id="KW-1185">Reference proteome</keyword>
<reference evidence="1 2" key="1">
    <citation type="submission" date="2019-05" db="EMBL/GenBank/DDBJ databases">
        <authorList>
            <person name="Qu J.-H."/>
        </authorList>
    </citation>
    <scope>NUCLEOTIDE SEQUENCE [LARGE SCALE GENOMIC DNA]</scope>
    <source>
        <strain evidence="1 2">T17</strain>
    </source>
</reference>
<name>A0A5R9L0Q1_9BACT</name>
<proteinExistence type="predicted"/>
<dbReference type="EC" id="2.1.1.-" evidence="1"/>
<dbReference type="RefSeq" id="WP_138363302.1">
    <property type="nucleotide sequence ID" value="NZ_VCEJ01000002.1"/>
</dbReference>
<dbReference type="AlphaFoldDB" id="A0A5R9L0Q1"/>
<evidence type="ECO:0000313" key="1">
    <source>
        <dbReference type="EMBL" id="TLV02093.1"/>
    </source>
</evidence>
<comment type="caution">
    <text evidence="1">The sequence shown here is derived from an EMBL/GenBank/DDBJ whole genome shotgun (WGS) entry which is preliminary data.</text>
</comment>
<sequence>MSFFKRKKDVKNQWGWFGNYDSWEALTSLSGGYEAASILDITKNALLKVKNGDAAYERDSVLFDKKIYPYAVISALLYAALECDNVLNVIDFGGSLGSTFYQVRDLIPTSVKLNWSVVEQENYVRCGQEMFEDDTLKFHFTVKESMAEKQANVLLLSSVVQYLPKPHEFLKEMITYGFQYIIIDRTAFTKNNQPDRLTLQIVPPEIYEARYPAWFLNEEIFLAHFKDYELKTEFASYVDGEQEMEIDGIKAGYDKGFFFVRKQVR</sequence>
<gene>
    <name evidence="1" type="ORF">FEN17_00140</name>
</gene>
<dbReference type="NCBIfam" id="TIGR04325">
    <property type="entry name" value="MTase_LIC12133"/>
    <property type="match status" value="1"/>
</dbReference>
<dbReference type="GO" id="GO:0032259">
    <property type="term" value="P:methylation"/>
    <property type="evidence" value="ECO:0007669"/>
    <property type="project" value="UniProtKB-KW"/>
</dbReference>
<organism evidence="1 2">
    <name type="scientific">Dyadobacter luticola</name>
    <dbReference type="NCBI Taxonomy" id="1979387"/>
    <lineage>
        <taxon>Bacteria</taxon>
        <taxon>Pseudomonadati</taxon>
        <taxon>Bacteroidota</taxon>
        <taxon>Cytophagia</taxon>
        <taxon>Cytophagales</taxon>
        <taxon>Spirosomataceae</taxon>
        <taxon>Dyadobacter</taxon>
    </lineage>
</organism>
<dbReference type="EMBL" id="VCEJ01000002">
    <property type="protein sequence ID" value="TLV02093.1"/>
    <property type="molecule type" value="Genomic_DNA"/>
</dbReference>
<dbReference type="GO" id="GO:0008168">
    <property type="term" value="F:methyltransferase activity"/>
    <property type="evidence" value="ECO:0007669"/>
    <property type="project" value="UniProtKB-KW"/>
</dbReference>
<keyword evidence="1" id="KW-0489">Methyltransferase</keyword>
<dbReference type="Proteomes" id="UP000306402">
    <property type="component" value="Unassembled WGS sequence"/>
</dbReference>
<dbReference type="InterPro" id="IPR027612">
    <property type="entry name" value="Put_MTase_LIC12133"/>
</dbReference>